<dbReference type="Proteomes" id="UP000178367">
    <property type="component" value="Unassembled WGS sequence"/>
</dbReference>
<feature type="domain" description="Cadherin" evidence="1">
    <location>
        <begin position="195"/>
        <end position="283"/>
    </location>
</feature>
<dbReference type="CDD" id="cd11304">
    <property type="entry name" value="Cadherin_repeat"/>
    <property type="match status" value="1"/>
</dbReference>
<evidence type="ECO:0000313" key="2">
    <source>
        <dbReference type="EMBL" id="OGF25814.1"/>
    </source>
</evidence>
<dbReference type="AlphaFoldDB" id="A0A1F5SGK9"/>
<organism evidence="2 3">
    <name type="scientific">Candidatus Falkowbacteria bacterium RIFOXYA2_FULL_47_19</name>
    <dbReference type="NCBI Taxonomy" id="1797994"/>
    <lineage>
        <taxon>Bacteria</taxon>
        <taxon>Candidatus Falkowiibacteriota</taxon>
    </lineage>
</organism>
<dbReference type="InterPro" id="IPR013783">
    <property type="entry name" value="Ig-like_fold"/>
</dbReference>
<dbReference type="InterPro" id="IPR006644">
    <property type="entry name" value="Cadg"/>
</dbReference>
<proteinExistence type="predicted"/>
<gene>
    <name evidence="2" type="ORF">A2227_01280</name>
</gene>
<dbReference type="Gene3D" id="2.60.40.10">
    <property type="entry name" value="Immunoglobulins"/>
    <property type="match status" value="2"/>
</dbReference>
<dbReference type="GO" id="GO:0005509">
    <property type="term" value="F:calcium ion binding"/>
    <property type="evidence" value="ECO:0007669"/>
    <property type="project" value="InterPro"/>
</dbReference>
<evidence type="ECO:0000313" key="3">
    <source>
        <dbReference type="Proteomes" id="UP000178367"/>
    </source>
</evidence>
<dbReference type="InterPro" id="IPR002126">
    <property type="entry name" value="Cadherin-like_dom"/>
</dbReference>
<dbReference type="SUPFAM" id="SSF49313">
    <property type="entry name" value="Cadherin-like"/>
    <property type="match status" value="2"/>
</dbReference>
<dbReference type="SMART" id="SM00736">
    <property type="entry name" value="CADG"/>
    <property type="match status" value="2"/>
</dbReference>
<evidence type="ECO:0000259" key="1">
    <source>
        <dbReference type="PROSITE" id="PS50268"/>
    </source>
</evidence>
<dbReference type="PROSITE" id="PS50268">
    <property type="entry name" value="CADHERIN_2"/>
    <property type="match status" value="1"/>
</dbReference>
<sequence>MKILNVLLVVICLILGMICGVSAELIDRGGGLIYDTELDVTWMRIANYAGVPPDGAMTRQQAVNYVENLEYYDSVRNVIWNDWRMPDAHNPDGSLPVNGIPGSTEGELGHLFLQLSCNRYDSSGMFTNCDPLIGVNAGSQYWTNTSADGINFYVFGPLFREYDITNVGYHPVIVVRDGDVIFINRPPAFNPLPNQTSPEGQLLEFTVSAEDPDENDTLTYSAENLPSGAVFNPATGTFSWTPCYDQAGNYEVTFIVMDSGNPLELDVVTVMITIGNVNRPPAIEPVQPQTVNEGQTLTFAVTAPDPDGDVVDLCASDLPDGAVFNPSTRQFIWTPSYLDGGNYVIVFTALDNGEPPLSSQIETVITVGNTPNPTQLTDDLINTILGLSLPNGIENSYMANLKKVNKFIEQGKINPAVNQVFAFMCKVEEDVAEDLIDVELGDNLLFLATEIVLDLNRDPNERTCD</sequence>
<accession>A0A1F5SGK9</accession>
<dbReference type="GO" id="GO:0016020">
    <property type="term" value="C:membrane"/>
    <property type="evidence" value="ECO:0007669"/>
    <property type="project" value="InterPro"/>
</dbReference>
<dbReference type="InterPro" id="IPR015919">
    <property type="entry name" value="Cadherin-like_sf"/>
</dbReference>
<comment type="caution">
    <text evidence="2">The sequence shown here is derived from an EMBL/GenBank/DDBJ whole genome shotgun (WGS) entry which is preliminary data.</text>
</comment>
<protein>
    <recommendedName>
        <fullName evidence="1">Cadherin domain-containing protein</fullName>
    </recommendedName>
</protein>
<name>A0A1F5SGK9_9BACT</name>
<dbReference type="Pfam" id="PF05345">
    <property type="entry name" value="He_PIG"/>
    <property type="match status" value="2"/>
</dbReference>
<dbReference type="EMBL" id="MFGB01000020">
    <property type="protein sequence ID" value="OGF25814.1"/>
    <property type="molecule type" value="Genomic_DNA"/>
</dbReference>
<dbReference type="STRING" id="1797994.A2227_01280"/>
<dbReference type="GO" id="GO:0007156">
    <property type="term" value="P:homophilic cell adhesion via plasma membrane adhesion molecules"/>
    <property type="evidence" value="ECO:0007669"/>
    <property type="project" value="InterPro"/>
</dbReference>
<reference evidence="2 3" key="1">
    <citation type="journal article" date="2016" name="Nat. Commun.">
        <title>Thousands of microbial genomes shed light on interconnected biogeochemical processes in an aquifer system.</title>
        <authorList>
            <person name="Anantharaman K."/>
            <person name="Brown C.T."/>
            <person name="Hug L.A."/>
            <person name="Sharon I."/>
            <person name="Castelle C.J."/>
            <person name="Probst A.J."/>
            <person name="Thomas B.C."/>
            <person name="Singh A."/>
            <person name="Wilkins M.J."/>
            <person name="Karaoz U."/>
            <person name="Brodie E.L."/>
            <person name="Williams K.H."/>
            <person name="Hubbard S.S."/>
            <person name="Banfield J.F."/>
        </authorList>
    </citation>
    <scope>NUCLEOTIDE SEQUENCE [LARGE SCALE GENOMIC DNA]</scope>
</reference>